<keyword evidence="2 5" id="KW-0547">Nucleotide-binding</keyword>
<evidence type="ECO:0000259" key="3">
    <source>
        <dbReference type="PROSITE" id="PS51192"/>
    </source>
</evidence>
<gene>
    <name evidence="5" type="ORF">ACFFIT_10670</name>
</gene>
<dbReference type="EC" id="3.6.4.-" evidence="5"/>
<keyword evidence="2 5" id="KW-0347">Helicase</keyword>
<keyword evidence="1 5" id="KW-0378">Hydrolase</keyword>
<dbReference type="Gene3D" id="3.40.50.300">
    <property type="entry name" value="P-loop containing nucleotide triphosphate hydrolases"/>
    <property type="match status" value="1"/>
</dbReference>
<dbReference type="Pfam" id="PF00176">
    <property type="entry name" value="SNF2-rel_dom"/>
    <property type="match status" value="1"/>
</dbReference>
<dbReference type="GO" id="GO:0016787">
    <property type="term" value="F:hydrolase activity"/>
    <property type="evidence" value="ECO:0007669"/>
    <property type="project" value="UniProtKB-KW"/>
</dbReference>
<dbReference type="PROSITE" id="PS51192">
    <property type="entry name" value="HELICASE_ATP_BIND_1"/>
    <property type="match status" value="1"/>
</dbReference>
<evidence type="ECO:0000256" key="2">
    <source>
        <dbReference type="ARBA" id="ARBA00022806"/>
    </source>
</evidence>
<name>A0ABV6CD46_9GAMM</name>
<keyword evidence="2 5" id="KW-0067">ATP-binding</keyword>
<dbReference type="SMART" id="SM00487">
    <property type="entry name" value="DEXDc"/>
    <property type="match status" value="1"/>
</dbReference>
<sequence>MQFKISNPQINKFFTKSSPWFNLDDYEDIDDLDLLFMAITIQFFKLKLDDFMIELRLFSGHESITDNEVQERLKRLAKKRLLAFNGQSVNLSSDTLFIFIKITANRPHSEDIHSIIFNEFDLENELIFCTRALLRDSYHSFYIPPELYSGMITFLRSDLLFKESIRKDMINEFCKIFPIMIKEGLINNQHSIIEHVLKKRVLSFIEQCTKLIHYDFHSDLWLASENFEDLTFLAEPISGEYLKQSVNWFDDMGYYSSSTLLDIFIKKVINIKDTKKLGIIFDNKKSSINYAFDYNFLLLMEKLIKAETYDLTNMFYQRELQQIFFGQDMGQPTPSYFLITLLMLAFFPISHEKRMDEFKNALLEQDYVKQILQNTYKIPIEIIAKRLLHQILNVPTELPPFFKTVNASEIFIGNLSQIINKKNQPSKEFQQTRLIWVLDERLYLIPKIQKEGKKGWSTGSKLSLKNLTDDHYMKQHPISDEENKLIDLVKPNLNAIAHDILSLDKRLFKQLRELKNVFNHEGEPIKFVDLSKLVVIEQKNSTYQFSIYPTEEVQLNRFSNYEVTLYEIGPNLFGYENFDEITKETIEHLKQSHRLNFKQKEQVLELISPLVNYYDESVGDGNVQVVQWEPKIHAWIKTQASHFMIELTFNDERLNTTIPSFNSSPWIELKDKKWCKRDIAKEQMQLLDIFKALNIPQECLKNVCFTFKIDLMTEVIETLAQFEEVQLHWYNSNNQVKFISEKDFRIKINEDNGWFHVQGEVDIDGREFLEIQKLFDARKKGFITLNQSNIQLVLSKALKDKINLLESVLGENSTIETKLAYPLQQLLSSMTVESDDTWNNLAKKWHEPLVIEESLFNNLREYQQESVKWAIHLLTHGFGACLADDMGLGKTIQALKVISYFSHQGPTLVIAPKSVLYNWQEEAYKFTDGLKPIIFDDNKDKSSLFDSLTSNDLLIMGFSQVNLWQEALGKVQWQTVVLDEAQNIKNHTTKRAQAVFELNAKGRLILSGTPIENDLVELWSLFTFINPGLLGPLEHFKRKYSTVQKNQSDLDKLRAVVGPFVLRRLKTDVLAELPEKIEINHHIYLEDNERKLYEVIRQNALSNAKKNPIELLSALTRLRQVCCDPYLVFNEKKGISSKLQEALRIIEEALSNGRKILIFSQFVGLLERLGHFLEVERISYSLLTGQSTLKQRNQAVEDFKKGETSLFLISLKAGGTGLNLTEADTVIHLDPWWNPAIEDQASDRAHRMGQTQVVTVYRLVTVDTIEEKILQLHGQKRDLAQKVLSGQDETQKLSPELLVSLLHK</sequence>
<dbReference type="PANTHER" id="PTHR10799">
    <property type="entry name" value="SNF2/RAD54 HELICASE FAMILY"/>
    <property type="match status" value="1"/>
</dbReference>
<comment type="caution">
    <text evidence="5">The sequence shown here is derived from an EMBL/GenBank/DDBJ whole genome shotgun (WGS) entry which is preliminary data.</text>
</comment>
<dbReference type="InterPro" id="IPR000330">
    <property type="entry name" value="SNF2_N"/>
</dbReference>
<evidence type="ECO:0000313" key="5">
    <source>
        <dbReference type="EMBL" id="MFC0180537.1"/>
    </source>
</evidence>
<accession>A0ABV6CD46</accession>
<feature type="domain" description="Helicase ATP-binding" evidence="3">
    <location>
        <begin position="871"/>
        <end position="1028"/>
    </location>
</feature>
<evidence type="ECO:0000259" key="4">
    <source>
        <dbReference type="PROSITE" id="PS51194"/>
    </source>
</evidence>
<evidence type="ECO:0000256" key="1">
    <source>
        <dbReference type="ARBA" id="ARBA00022801"/>
    </source>
</evidence>
<feature type="domain" description="Helicase C-terminal" evidence="4">
    <location>
        <begin position="1138"/>
        <end position="1290"/>
    </location>
</feature>
<dbReference type="PROSITE" id="PS51194">
    <property type="entry name" value="HELICASE_CTER"/>
    <property type="match status" value="1"/>
</dbReference>
<dbReference type="InterPro" id="IPR014001">
    <property type="entry name" value="Helicase_ATP-bd"/>
</dbReference>
<dbReference type="Gene3D" id="3.40.50.10810">
    <property type="entry name" value="Tandem AAA-ATPase domain"/>
    <property type="match status" value="1"/>
</dbReference>
<dbReference type="SMART" id="SM00490">
    <property type="entry name" value="HELICc"/>
    <property type="match status" value="1"/>
</dbReference>
<keyword evidence="6" id="KW-1185">Reference proteome</keyword>
<dbReference type="Pfam" id="PF00271">
    <property type="entry name" value="Helicase_C"/>
    <property type="match status" value="1"/>
</dbReference>
<dbReference type="InterPro" id="IPR038718">
    <property type="entry name" value="SNF2-like_sf"/>
</dbReference>
<dbReference type="InterPro" id="IPR027417">
    <property type="entry name" value="P-loop_NTPase"/>
</dbReference>
<evidence type="ECO:0000313" key="6">
    <source>
        <dbReference type="Proteomes" id="UP001589758"/>
    </source>
</evidence>
<dbReference type="GO" id="GO:0004386">
    <property type="term" value="F:helicase activity"/>
    <property type="evidence" value="ECO:0007669"/>
    <property type="project" value="UniProtKB-KW"/>
</dbReference>
<organism evidence="5 6">
    <name type="scientific">Thorsellia kenyensis</name>
    <dbReference type="NCBI Taxonomy" id="1549888"/>
    <lineage>
        <taxon>Bacteria</taxon>
        <taxon>Pseudomonadati</taxon>
        <taxon>Pseudomonadota</taxon>
        <taxon>Gammaproteobacteria</taxon>
        <taxon>Enterobacterales</taxon>
        <taxon>Thorselliaceae</taxon>
        <taxon>Thorsellia</taxon>
    </lineage>
</organism>
<dbReference type="InterPro" id="IPR049730">
    <property type="entry name" value="SNF2/RAD54-like_C"/>
</dbReference>
<dbReference type="CDD" id="cd18793">
    <property type="entry name" value="SF2_C_SNF"/>
    <property type="match status" value="1"/>
</dbReference>
<proteinExistence type="predicted"/>
<dbReference type="RefSeq" id="WP_385877658.1">
    <property type="nucleotide sequence ID" value="NZ_JBHLXE010000105.1"/>
</dbReference>
<protein>
    <submittedName>
        <fullName evidence="5">DEAD/DEAH box helicase</fullName>
        <ecNumber evidence="5">3.6.4.-</ecNumber>
    </submittedName>
</protein>
<dbReference type="SUPFAM" id="SSF52540">
    <property type="entry name" value="P-loop containing nucleoside triphosphate hydrolases"/>
    <property type="match status" value="2"/>
</dbReference>
<reference evidence="5 6" key="1">
    <citation type="submission" date="2024-09" db="EMBL/GenBank/DDBJ databases">
        <authorList>
            <person name="Sun Q."/>
            <person name="Mori K."/>
        </authorList>
    </citation>
    <scope>NUCLEOTIDE SEQUENCE [LARGE SCALE GENOMIC DNA]</scope>
    <source>
        <strain evidence="5 6">CCM 8545</strain>
    </source>
</reference>
<dbReference type="Proteomes" id="UP001589758">
    <property type="component" value="Unassembled WGS sequence"/>
</dbReference>
<dbReference type="EMBL" id="JBHLXE010000105">
    <property type="protein sequence ID" value="MFC0180537.1"/>
    <property type="molecule type" value="Genomic_DNA"/>
</dbReference>
<dbReference type="InterPro" id="IPR001650">
    <property type="entry name" value="Helicase_C-like"/>
</dbReference>